<organism evidence="3 4">
    <name type="scientific">Rhodococcoides trifolii</name>
    <dbReference type="NCBI Taxonomy" id="908250"/>
    <lineage>
        <taxon>Bacteria</taxon>
        <taxon>Bacillati</taxon>
        <taxon>Actinomycetota</taxon>
        <taxon>Actinomycetes</taxon>
        <taxon>Mycobacteriales</taxon>
        <taxon>Nocardiaceae</taxon>
        <taxon>Rhodococcoides</taxon>
    </lineage>
</organism>
<reference evidence="3" key="2">
    <citation type="submission" date="2020-09" db="EMBL/GenBank/DDBJ databases">
        <authorList>
            <person name="Sun Q."/>
            <person name="Sedlacek I."/>
        </authorList>
    </citation>
    <scope>NUCLEOTIDE SEQUENCE</scope>
    <source>
        <strain evidence="3">CCM 7905</strain>
    </source>
</reference>
<dbReference type="PROSITE" id="PS50005">
    <property type="entry name" value="TPR"/>
    <property type="match status" value="1"/>
</dbReference>
<evidence type="ECO:0000259" key="2">
    <source>
        <dbReference type="Pfam" id="PF12688"/>
    </source>
</evidence>
<feature type="repeat" description="TPR" evidence="1">
    <location>
        <begin position="78"/>
        <end position="111"/>
    </location>
</feature>
<dbReference type="EMBL" id="BMCU01000004">
    <property type="protein sequence ID" value="GGG19223.1"/>
    <property type="molecule type" value="Genomic_DNA"/>
</dbReference>
<dbReference type="InterPro" id="IPR011990">
    <property type="entry name" value="TPR-like_helical_dom_sf"/>
</dbReference>
<comment type="caution">
    <text evidence="3">The sequence shown here is derived from an EMBL/GenBank/DDBJ whole genome shotgun (WGS) entry which is preliminary data.</text>
</comment>
<evidence type="ECO:0000313" key="4">
    <source>
        <dbReference type="Proteomes" id="UP000654257"/>
    </source>
</evidence>
<dbReference type="RefSeq" id="WP_188546321.1">
    <property type="nucleotide sequence ID" value="NZ_BMCU01000004.1"/>
</dbReference>
<sequence>MDPSPELEAAIAAGLQARDRDHMQPTIEYFVDLLTKHPGDAAVLLELAGSYDTDGQEEVAEKYYLRAFDAGLSGDRRRRALLQYGSTLRNLGRFDESLDVFERAKAEFPESDSLRVFHALSLHAAGRANDALAEALLVIADCGNTEIRRYEAAIRGNADHLRQS</sequence>
<evidence type="ECO:0000256" key="1">
    <source>
        <dbReference type="PROSITE-ProRule" id="PRU00339"/>
    </source>
</evidence>
<dbReference type="InterPro" id="IPR041656">
    <property type="entry name" value="TPR_5"/>
</dbReference>
<dbReference type="Gene3D" id="1.25.40.10">
    <property type="entry name" value="Tetratricopeptide repeat domain"/>
    <property type="match status" value="1"/>
</dbReference>
<dbReference type="SUPFAM" id="SSF48452">
    <property type="entry name" value="TPR-like"/>
    <property type="match status" value="1"/>
</dbReference>
<name>A0A917LFU0_9NOCA</name>
<dbReference type="AlphaFoldDB" id="A0A917LFU0"/>
<keyword evidence="1" id="KW-0802">TPR repeat</keyword>
<dbReference type="InterPro" id="IPR019734">
    <property type="entry name" value="TPR_rpt"/>
</dbReference>
<feature type="domain" description="Tetratrico peptide repeat group 5" evidence="2">
    <location>
        <begin position="43"/>
        <end position="159"/>
    </location>
</feature>
<accession>A0A917LFU0</accession>
<evidence type="ECO:0000313" key="3">
    <source>
        <dbReference type="EMBL" id="GGG19223.1"/>
    </source>
</evidence>
<keyword evidence="4" id="KW-1185">Reference proteome</keyword>
<protein>
    <recommendedName>
        <fullName evidence="2">Tetratrico peptide repeat group 5 domain-containing protein</fullName>
    </recommendedName>
</protein>
<gene>
    <name evidence="3" type="ORF">GCM10007304_36450</name>
</gene>
<reference evidence="3" key="1">
    <citation type="journal article" date="2014" name="Int. J. Syst. Evol. Microbiol.">
        <title>Complete genome sequence of Corynebacterium casei LMG S-19264T (=DSM 44701T), isolated from a smear-ripened cheese.</title>
        <authorList>
            <consortium name="US DOE Joint Genome Institute (JGI-PGF)"/>
            <person name="Walter F."/>
            <person name="Albersmeier A."/>
            <person name="Kalinowski J."/>
            <person name="Ruckert C."/>
        </authorList>
    </citation>
    <scope>NUCLEOTIDE SEQUENCE</scope>
    <source>
        <strain evidence="3">CCM 7905</strain>
    </source>
</reference>
<dbReference type="Pfam" id="PF12688">
    <property type="entry name" value="TPR_5"/>
    <property type="match status" value="1"/>
</dbReference>
<proteinExistence type="predicted"/>
<dbReference type="Proteomes" id="UP000654257">
    <property type="component" value="Unassembled WGS sequence"/>
</dbReference>